<dbReference type="AlphaFoldDB" id="A0A7S8CCX9"/>
<dbReference type="PROSITE" id="PS50966">
    <property type="entry name" value="ZF_SWIM"/>
    <property type="match status" value="1"/>
</dbReference>
<dbReference type="RefSeq" id="WP_239672354.1">
    <property type="nucleotide sequence ID" value="NZ_CP049742.1"/>
</dbReference>
<accession>A0A7S8CCX9</accession>
<dbReference type="EMBL" id="CP049742">
    <property type="protein sequence ID" value="QPC47679.1"/>
    <property type="molecule type" value="Genomic_DNA"/>
</dbReference>
<keyword evidence="1" id="KW-0479">Metal-binding</keyword>
<gene>
    <name evidence="3" type="ORF">G8O30_12295</name>
</gene>
<keyword evidence="1" id="KW-0863">Zinc-finger</keyword>
<feature type="domain" description="SWIM-type" evidence="2">
    <location>
        <begin position="49"/>
        <end position="101"/>
    </location>
</feature>
<keyword evidence="4" id="KW-1185">Reference proteome</keyword>
<evidence type="ECO:0000313" key="3">
    <source>
        <dbReference type="EMBL" id="QPC47679.1"/>
    </source>
</evidence>
<protein>
    <recommendedName>
        <fullName evidence="2">SWIM-type domain-containing protein</fullName>
    </recommendedName>
</protein>
<dbReference type="InterPro" id="IPR007527">
    <property type="entry name" value="Znf_SWIM"/>
</dbReference>
<evidence type="ECO:0000256" key="1">
    <source>
        <dbReference type="PROSITE-ProRule" id="PRU00325"/>
    </source>
</evidence>
<sequence>MSLSVKIERVAPMLDDLAKELRNQLDYANDHHQRVVQKGLLLYRQRLVYQVKIGEQYMEGSVQDAVPVHTQLHLIQPYIMNCSCPSQGICRHQMALFFHVYSQVRSVNKWMEDWKKESNLAIQDLFDSLRGKANDLLVKRQEQAASGSVLDQWLKRMEDMFDDLMTQRMIENPYVLEMEVKQLYRRIGQFAPTEREWIPMYYVVSALFLYKKILLLLEKLNQLEQGSRHPVHRFVVQLSDDVVMNISRLSASALPFAFDEILAYVRQESYTLLEPQTFSPVISFEMYRELWKHLFTKSEWRMEEDKRLSDIENRTFMQVAGLICIKLIRKQDAEAHKLMTTLGHDSLVFATDWINLLDNSMDRIMSFIKHILPFIPDHIAEIDNYYEQNTFARSLISSIDRFQLRDSDFTVFDELLYELLPFSERILSTSFIERKQFRRWTEFLMSQKMNVYELHPDEVKVVEKEDPLAVLPIFHCSINYFIGQKNRQSYKDAVRLIKRTKKVYKVLQKSDMFDYYFDALMEEHKRLRAFQEECRKGKLLHA</sequence>
<reference evidence="3 4" key="1">
    <citation type="submission" date="2019-07" db="EMBL/GenBank/DDBJ databases">
        <title>Genome sequence of 2 isolates from Red Sea Mangroves.</title>
        <authorList>
            <person name="Sefrji F."/>
            <person name="Michoud G."/>
            <person name="Merlino G."/>
            <person name="Daffonchio D."/>
        </authorList>
    </citation>
    <scope>NUCLEOTIDE SEQUENCE [LARGE SCALE GENOMIC DNA]</scope>
    <source>
        <strain evidence="3 4">R1DC41</strain>
    </source>
</reference>
<dbReference type="GO" id="GO:0008270">
    <property type="term" value="F:zinc ion binding"/>
    <property type="evidence" value="ECO:0007669"/>
    <property type="project" value="UniProtKB-KW"/>
</dbReference>
<organism evidence="3 4">
    <name type="scientific">Mangrovibacillus cuniculi</name>
    <dbReference type="NCBI Taxonomy" id="2593652"/>
    <lineage>
        <taxon>Bacteria</taxon>
        <taxon>Bacillati</taxon>
        <taxon>Bacillota</taxon>
        <taxon>Bacilli</taxon>
        <taxon>Bacillales</taxon>
        <taxon>Bacillaceae</taxon>
        <taxon>Mangrovibacillus</taxon>
    </lineage>
</organism>
<keyword evidence="1" id="KW-0862">Zinc</keyword>
<proteinExistence type="predicted"/>
<dbReference type="Proteomes" id="UP000593626">
    <property type="component" value="Chromosome"/>
</dbReference>
<name>A0A7S8CCX9_9BACI</name>
<dbReference type="KEGG" id="mcui:G8O30_12295"/>
<evidence type="ECO:0000313" key="4">
    <source>
        <dbReference type="Proteomes" id="UP000593626"/>
    </source>
</evidence>
<evidence type="ECO:0000259" key="2">
    <source>
        <dbReference type="PROSITE" id="PS50966"/>
    </source>
</evidence>